<dbReference type="GO" id="GO:0008237">
    <property type="term" value="F:metallopeptidase activity"/>
    <property type="evidence" value="ECO:0007669"/>
    <property type="project" value="UniProtKB-KW"/>
</dbReference>
<keyword evidence="2" id="KW-0479">Metal-binding</keyword>
<name>T0ZNR8_9ZZZZ</name>
<evidence type="ECO:0000256" key="4">
    <source>
        <dbReference type="ARBA" id="ARBA00022833"/>
    </source>
</evidence>
<protein>
    <recommendedName>
        <fullName evidence="7">JAB domain-containing protein</fullName>
    </recommendedName>
</protein>
<feature type="domain" description="JAB" evidence="7">
    <location>
        <begin position="30"/>
        <end position="124"/>
    </location>
</feature>
<organism evidence="8">
    <name type="scientific">mine drainage metagenome</name>
    <dbReference type="NCBI Taxonomy" id="410659"/>
    <lineage>
        <taxon>unclassified sequences</taxon>
        <taxon>metagenomes</taxon>
        <taxon>ecological metagenomes</taxon>
    </lineage>
</organism>
<evidence type="ECO:0000256" key="6">
    <source>
        <dbReference type="SAM" id="MobiDB-lite"/>
    </source>
</evidence>
<accession>T0ZNR8</accession>
<proteinExistence type="predicted"/>
<evidence type="ECO:0000256" key="2">
    <source>
        <dbReference type="ARBA" id="ARBA00022723"/>
    </source>
</evidence>
<keyword evidence="3" id="KW-0378">Hydrolase</keyword>
<feature type="compositionally biased region" description="Basic and acidic residues" evidence="6">
    <location>
        <begin position="162"/>
        <end position="173"/>
    </location>
</feature>
<feature type="region of interest" description="Disordered" evidence="6">
    <location>
        <begin position="1"/>
        <end position="21"/>
    </location>
</feature>
<gene>
    <name evidence="8" type="ORF">B1B_18447</name>
</gene>
<dbReference type="CDD" id="cd08072">
    <property type="entry name" value="MPN_archaeal"/>
    <property type="match status" value="1"/>
</dbReference>
<dbReference type="EMBL" id="AUZY01012342">
    <property type="protein sequence ID" value="EQD30364.1"/>
    <property type="molecule type" value="Genomic_DNA"/>
</dbReference>
<evidence type="ECO:0000259" key="7">
    <source>
        <dbReference type="Pfam" id="PF14464"/>
    </source>
</evidence>
<feature type="region of interest" description="Disordered" evidence="6">
    <location>
        <begin position="147"/>
        <end position="173"/>
    </location>
</feature>
<dbReference type="Gene3D" id="3.40.140.10">
    <property type="entry name" value="Cytidine Deaminase, domain 2"/>
    <property type="match status" value="1"/>
</dbReference>
<keyword evidence="1" id="KW-0645">Protease</keyword>
<comment type="caution">
    <text evidence="8">The sequence shown here is derived from an EMBL/GenBank/DDBJ whole genome shotgun (WGS) entry which is preliminary data.</text>
</comment>
<dbReference type="GO" id="GO:0046872">
    <property type="term" value="F:metal ion binding"/>
    <property type="evidence" value="ECO:0007669"/>
    <property type="project" value="UniProtKB-KW"/>
</dbReference>
<evidence type="ECO:0000256" key="5">
    <source>
        <dbReference type="ARBA" id="ARBA00023049"/>
    </source>
</evidence>
<evidence type="ECO:0000313" key="8">
    <source>
        <dbReference type="EMBL" id="EQD30364.1"/>
    </source>
</evidence>
<evidence type="ECO:0000256" key="1">
    <source>
        <dbReference type="ARBA" id="ARBA00022670"/>
    </source>
</evidence>
<keyword evidence="4" id="KW-0862">Zinc</keyword>
<keyword evidence="5" id="KW-0482">Metalloprotease</keyword>
<dbReference type="InterPro" id="IPR028090">
    <property type="entry name" value="JAB_dom_prok"/>
</dbReference>
<dbReference type="SUPFAM" id="SSF102712">
    <property type="entry name" value="JAB1/MPN domain"/>
    <property type="match status" value="1"/>
</dbReference>
<sequence length="173" mass="18862">MAPMFRPQRKPAPGATARLGDTPTVITRNALDSALAAAGSSYPNEFGGMLRADPPGVISELLLVPGTTAGRRHANFQFWMLPVDLAIVGTVHSHPSGALHPSDADLNLFRTWGRRHIILGFPYDSGCWRAYDSNGRETQLTVQGHDTIGMRPRPIKPVHRPVAQDDPDRWAAP</sequence>
<dbReference type="AlphaFoldDB" id="T0ZNR8"/>
<reference evidence="8" key="2">
    <citation type="journal article" date="2014" name="ISME J.">
        <title>Microbial stratification in low pH oxic and suboxic macroscopic growths along an acid mine drainage.</title>
        <authorList>
            <person name="Mendez-Garcia C."/>
            <person name="Mesa V."/>
            <person name="Sprenger R.R."/>
            <person name="Richter M."/>
            <person name="Diez M.S."/>
            <person name="Solano J."/>
            <person name="Bargiela R."/>
            <person name="Golyshina O.V."/>
            <person name="Manteca A."/>
            <person name="Ramos J.L."/>
            <person name="Gallego J.R."/>
            <person name="Llorente I."/>
            <person name="Martins Dos Santos V.A."/>
            <person name="Jensen O.N."/>
            <person name="Pelaez A.I."/>
            <person name="Sanchez J."/>
            <person name="Ferrer M."/>
        </authorList>
    </citation>
    <scope>NUCLEOTIDE SEQUENCE</scope>
</reference>
<dbReference type="GO" id="GO:0006508">
    <property type="term" value="P:proteolysis"/>
    <property type="evidence" value="ECO:0007669"/>
    <property type="project" value="UniProtKB-KW"/>
</dbReference>
<evidence type="ECO:0000256" key="3">
    <source>
        <dbReference type="ARBA" id="ARBA00022801"/>
    </source>
</evidence>
<dbReference type="Pfam" id="PF14464">
    <property type="entry name" value="Prok-JAB"/>
    <property type="match status" value="1"/>
</dbReference>
<reference evidence="8" key="1">
    <citation type="submission" date="2013-08" db="EMBL/GenBank/DDBJ databases">
        <authorList>
            <person name="Mendez C."/>
            <person name="Richter M."/>
            <person name="Ferrer M."/>
            <person name="Sanchez J."/>
        </authorList>
    </citation>
    <scope>NUCLEOTIDE SEQUENCE</scope>
</reference>